<gene>
    <name evidence="4" type="ORF">VLY81_11230</name>
</gene>
<sequence>MLIRQTGRWLAAVRRLVQTPGEACLHCGRTLLRAHERRMGLCGSCLGRIAWIRPPTCPRCGKPLRSTGATLCADCRARPVPFVSSHGAAVYDGLWRELVRRLKFDQRRELARPLGVAMADVAWRVGLPRRVHALVPVPASARRLARRGYNQARDLAMVIAEETDVPVLEALVRTSRGRGAGPQSLRTARQRRRALRGAFVAWQPEVVRGLTLAVVDDVYTTGATMDEATRALLRAGAKEVFGLVAAVGVTDVDLSSGGSEGAEGATRWA</sequence>
<name>A0ABZ1BME8_9FIRM</name>
<accession>A0ABZ1BME8</accession>
<evidence type="ECO:0000313" key="5">
    <source>
        <dbReference type="Proteomes" id="UP001333102"/>
    </source>
</evidence>
<dbReference type="InterPro" id="IPR029057">
    <property type="entry name" value="PRTase-like"/>
</dbReference>
<organism evidence="4 5">
    <name type="scientific">Geochorda subterranea</name>
    <dbReference type="NCBI Taxonomy" id="3109564"/>
    <lineage>
        <taxon>Bacteria</taxon>
        <taxon>Bacillati</taxon>
        <taxon>Bacillota</taxon>
        <taxon>Limnochordia</taxon>
        <taxon>Limnochordales</taxon>
        <taxon>Geochordaceae</taxon>
        <taxon>Geochorda</taxon>
    </lineage>
</organism>
<feature type="domain" description="Double zinc ribbon" evidence="3">
    <location>
        <begin position="23"/>
        <end position="76"/>
    </location>
</feature>
<dbReference type="InterPro" id="IPR000836">
    <property type="entry name" value="PRTase_dom"/>
</dbReference>
<evidence type="ECO:0000259" key="2">
    <source>
        <dbReference type="Pfam" id="PF00156"/>
    </source>
</evidence>
<evidence type="ECO:0000313" key="4">
    <source>
        <dbReference type="EMBL" id="WRP13991.1"/>
    </source>
</evidence>
<dbReference type="CDD" id="cd06223">
    <property type="entry name" value="PRTases_typeI"/>
    <property type="match status" value="1"/>
</dbReference>
<dbReference type="RefSeq" id="WP_324668267.1">
    <property type="nucleotide sequence ID" value="NZ_CP141614.1"/>
</dbReference>
<dbReference type="PANTHER" id="PTHR47505">
    <property type="entry name" value="DNA UTILIZATION PROTEIN YHGH"/>
    <property type="match status" value="1"/>
</dbReference>
<reference evidence="5" key="1">
    <citation type="submission" date="2023-12" db="EMBL/GenBank/DDBJ databases">
        <title>Novel isolates from deep terrestrial aquifers shed light on the physiology and ecology of the class Limnochordia.</title>
        <authorList>
            <person name="Karnachuk O.V."/>
            <person name="Lukina A.P."/>
            <person name="Avakyan M.R."/>
            <person name="Kadnikov V."/>
            <person name="Begmatov S."/>
            <person name="Beletsky A.V."/>
            <person name="Mardanov A.V."/>
            <person name="Ravin N.V."/>
        </authorList>
    </citation>
    <scope>NUCLEOTIDE SEQUENCE [LARGE SCALE GENOMIC DNA]</scope>
    <source>
        <strain evidence="5">LN</strain>
    </source>
</reference>
<dbReference type="Pfam" id="PF18912">
    <property type="entry name" value="DZR_2"/>
    <property type="match status" value="1"/>
</dbReference>
<dbReference type="Pfam" id="PF00156">
    <property type="entry name" value="Pribosyltran"/>
    <property type="match status" value="1"/>
</dbReference>
<dbReference type="InterPro" id="IPR044005">
    <property type="entry name" value="DZR_2"/>
</dbReference>
<proteinExistence type="inferred from homology"/>
<dbReference type="Proteomes" id="UP001333102">
    <property type="component" value="Chromosome"/>
</dbReference>
<comment type="similarity">
    <text evidence="1">Belongs to the ComF/GntX family.</text>
</comment>
<evidence type="ECO:0000256" key="1">
    <source>
        <dbReference type="ARBA" id="ARBA00008007"/>
    </source>
</evidence>
<dbReference type="EMBL" id="CP141614">
    <property type="protein sequence ID" value="WRP13991.1"/>
    <property type="molecule type" value="Genomic_DNA"/>
</dbReference>
<dbReference type="Gene3D" id="3.40.50.2020">
    <property type="match status" value="1"/>
</dbReference>
<dbReference type="PANTHER" id="PTHR47505:SF1">
    <property type="entry name" value="DNA UTILIZATION PROTEIN YHGH"/>
    <property type="match status" value="1"/>
</dbReference>
<dbReference type="SUPFAM" id="SSF53271">
    <property type="entry name" value="PRTase-like"/>
    <property type="match status" value="1"/>
</dbReference>
<keyword evidence="5" id="KW-1185">Reference proteome</keyword>
<feature type="domain" description="Phosphoribosyltransferase" evidence="2">
    <location>
        <begin position="146"/>
        <end position="240"/>
    </location>
</feature>
<evidence type="ECO:0000259" key="3">
    <source>
        <dbReference type="Pfam" id="PF18912"/>
    </source>
</evidence>
<dbReference type="InterPro" id="IPR051910">
    <property type="entry name" value="ComF/GntX_DNA_util-trans"/>
</dbReference>
<protein>
    <submittedName>
        <fullName evidence="4">ComF family protein</fullName>
    </submittedName>
</protein>